<protein>
    <submittedName>
        <fullName evidence="3">Chorismate mutase</fullName>
    </submittedName>
</protein>
<dbReference type="PROSITE" id="PS51168">
    <property type="entry name" value="CHORISMATE_MUT_2"/>
    <property type="match status" value="1"/>
</dbReference>
<gene>
    <name evidence="3" type="ORF">H9942_04170</name>
</gene>
<dbReference type="Proteomes" id="UP000824214">
    <property type="component" value="Unassembled WGS sequence"/>
</dbReference>
<dbReference type="GO" id="GO:0046417">
    <property type="term" value="P:chorismate metabolic process"/>
    <property type="evidence" value="ECO:0007669"/>
    <property type="project" value="InterPro"/>
</dbReference>
<feature type="non-terminal residue" evidence="3">
    <location>
        <position position="115"/>
    </location>
</feature>
<dbReference type="InterPro" id="IPR036263">
    <property type="entry name" value="Chorismate_II_sf"/>
</dbReference>
<dbReference type="InterPro" id="IPR036979">
    <property type="entry name" value="CM_dom_sf"/>
</dbReference>
<comment type="caution">
    <text evidence="3">The sequence shown here is derived from an EMBL/GenBank/DDBJ whole genome shotgun (WGS) entry which is preliminary data.</text>
</comment>
<sequence length="115" mass="12421">MEAKEYEARLSKLREEIDAIDGELLPLFLRRMGCSAQVAQLKGEAGMPVFSPQREQAILDKVRAQGGEDGDAAAALYSSIMAISRAKQHLLLHGGASLRQLEATAARTLSLEGAR</sequence>
<name>A0A9D2RYA4_9FIRM</name>
<evidence type="ECO:0000256" key="1">
    <source>
        <dbReference type="ARBA" id="ARBA00023235"/>
    </source>
</evidence>
<dbReference type="PANTHER" id="PTHR38041">
    <property type="entry name" value="CHORISMATE MUTASE"/>
    <property type="match status" value="1"/>
</dbReference>
<dbReference type="Gene3D" id="1.20.59.10">
    <property type="entry name" value="Chorismate mutase"/>
    <property type="match status" value="1"/>
</dbReference>
<dbReference type="EMBL" id="DWXZ01000081">
    <property type="protein sequence ID" value="HJB37247.1"/>
    <property type="molecule type" value="Genomic_DNA"/>
</dbReference>
<evidence type="ECO:0000313" key="4">
    <source>
        <dbReference type="Proteomes" id="UP000824214"/>
    </source>
</evidence>
<dbReference type="SUPFAM" id="SSF48600">
    <property type="entry name" value="Chorismate mutase II"/>
    <property type="match status" value="1"/>
</dbReference>
<organism evidence="3 4">
    <name type="scientific">Candidatus Acutalibacter ornithocaccae</name>
    <dbReference type="NCBI Taxonomy" id="2838416"/>
    <lineage>
        <taxon>Bacteria</taxon>
        <taxon>Bacillati</taxon>
        <taxon>Bacillota</taxon>
        <taxon>Clostridia</taxon>
        <taxon>Eubacteriales</taxon>
        <taxon>Acutalibacteraceae</taxon>
        <taxon>Acutalibacter</taxon>
    </lineage>
</organism>
<dbReference type="SMART" id="SM00830">
    <property type="entry name" value="CM_2"/>
    <property type="match status" value="1"/>
</dbReference>
<evidence type="ECO:0000313" key="3">
    <source>
        <dbReference type="EMBL" id="HJB37247.1"/>
    </source>
</evidence>
<dbReference type="GO" id="GO:0009697">
    <property type="term" value="P:salicylic acid biosynthetic process"/>
    <property type="evidence" value="ECO:0007669"/>
    <property type="project" value="TreeGrafter"/>
</dbReference>
<dbReference type="InterPro" id="IPR051331">
    <property type="entry name" value="Chorismate_mutase-related"/>
</dbReference>
<reference evidence="3" key="1">
    <citation type="journal article" date="2021" name="PeerJ">
        <title>Extensive microbial diversity within the chicken gut microbiome revealed by metagenomics and culture.</title>
        <authorList>
            <person name="Gilroy R."/>
            <person name="Ravi A."/>
            <person name="Getino M."/>
            <person name="Pursley I."/>
            <person name="Horton D.L."/>
            <person name="Alikhan N.F."/>
            <person name="Baker D."/>
            <person name="Gharbi K."/>
            <person name="Hall N."/>
            <person name="Watson M."/>
            <person name="Adriaenssens E.M."/>
            <person name="Foster-Nyarko E."/>
            <person name="Jarju S."/>
            <person name="Secka A."/>
            <person name="Antonio M."/>
            <person name="Oren A."/>
            <person name="Chaudhuri R.R."/>
            <person name="La Ragione R."/>
            <person name="Hildebrand F."/>
            <person name="Pallen M.J."/>
        </authorList>
    </citation>
    <scope>NUCLEOTIDE SEQUENCE</scope>
    <source>
        <strain evidence="3">ChiBcolR8-3208</strain>
    </source>
</reference>
<dbReference type="Pfam" id="PF01817">
    <property type="entry name" value="CM_2"/>
    <property type="match status" value="1"/>
</dbReference>
<feature type="domain" description="Chorismate mutase" evidence="2">
    <location>
        <begin position="4"/>
        <end position="92"/>
    </location>
</feature>
<proteinExistence type="predicted"/>
<dbReference type="GO" id="GO:0004106">
    <property type="term" value="F:chorismate mutase activity"/>
    <property type="evidence" value="ECO:0007669"/>
    <property type="project" value="InterPro"/>
</dbReference>
<evidence type="ECO:0000259" key="2">
    <source>
        <dbReference type="PROSITE" id="PS51168"/>
    </source>
</evidence>
<keyword evidence="1" id="KW-0413">Isomerase</keyword>
<dbReference type="AlphaFoldDB" id="A0A9D2RYA4"/>
<dbReference type="InterPro" id="IPR002701">
    <property type="entry name" value="CM_II_prokaryot"/>
</dbReference>
<accession>A0A9D2RYA4</accession>
<reference evidence="3" key="2">
    <citation type="submission" date="2021-04" db="EMBL/GenBank/DDBJ databases">
        <authorList>
            <person name="Gilroy R."/>
        </authorList>
    </citation>
    <scope>NUCLEOTIDE SEQUENCE</scope>
    <source>
        <strain evidence="3">ChiBcolR8-3208</strain>
    </source>
</reference>
<dbReference type="PANTHER" id="PTHR38041:SF1">
    <property type="entry name" value="CHORISMATE MUTASE"/>
    <property type="match status" value="1"/>
</dbReference>